<dbReference type="OrthoDB" id="2339012at2759"/>
<comment type="caution">
    <text evidence="2">The sequence shown here is derived from an EMBL/GenBank/DDBJ whole genome shotgun (WGS) entry which is preliminary data.</text>
</comment>
<dbReference type="EMBL" id="BQFW01000004">
    <property type="protein sequence ID" value="GJJ70314.1"/>
    <property type="molecule type" value="Genomic_DNA"/>
</dbReference>
<evidence type="ECO:0000313" key="3">
    <source>
        <dbReference type="Proteomes" id="UP000827284"/>
    </source>
</evidence>
<reference evidence="2" key="2">
    <citation type="journal article" date="2022" name="Microbiol. Resour. Announc.">
        <title>Whole-Genome Sequence of Entomortierella parvispora E1425, a Mucoromycotan Fungus Associated with Burkholderiaceae-Related Endosymbiotic Bacteria.</title>
        <authorList>
            <person name="Herlambang A."/>
            <person name="Guo Y."/>
            <person name="Takashima Y."/>
            <person name="Narisawa K."/>
            <person name="Ohta H."/>
            <person name="Nishizawa T."/>
        </authorList>
    </citation>
    <scope>NUCLEOTIDE SEQUENCE</scope>
    <source>
        <strain evidence="2">E1425</strain>
    </source>
</reference>
<name>A0A9P3LTW4_9FUNG</name>
<organism evidence="2 3">
    <name type="scientific">Entomortierella parvispora</name>
    <dbReference type="NCBI Taxonomy" id="205924"/>
    <lineage>
        <taxon>Eukaryota</taxon>
        <taxon>Fungi</taxon>
        <taxon>Fungi incertae sedis</taxon>
        <taxon>Mucoromycota</taxon>
        <taxon>Mortierellomycotina</taxon>
        <taxon>Mortierellomycetes</taxon>
        <taxon>Mortierellales</taxon>
        <taxon>Mortierellaceae</taxon>
        <taxon>Entomortierella</taxon>
    </lineage>
</organism>
<feature type="region of interest" description="Disordered" evidence="1">
    <location>
        <begin position="108"/>
        <end position="155"/>
    </location>
</feature>
<feature type="region of interest" description="Disordered" evidence="1">
    <location>
        <begin position="220"/>
        <end position="247"/>
    </location>
</feature>
<evidence type="ECO:0000256" key="1">
    <source>
        <dbReference type="SAM" id="MobiDB-lite"/>
    </source>
</evidence>
<feature type="region of interest" description="Disordered" evidence="1">
    <location>
        <begin position="31"/>
        <end position="87"/>
    </location>
</feature>
<dbReference type="AlphaFoldDB" id="A0A9P3LTW4"/>
<proteinExistence type="predicted"/>
<dbReference type="Proteomes" id="UP000827284">
    <property type="component" value="Unassembled WGS sequence"/>
</dbReference>
<gene>
    <name evidence="2" type="ORF">EMPS_02663</name>
</gene>
<reference evidence="2" key="1">
    <citation type="submission" date="2021-11" db="EMBL/GenBank/DDBJ databases">
        <authorList>
            <person name="Herlambang A."/>
            <person name="Guo Y."/>
            <person name="Takashima Y."/>
            <person name="Nishizawa T."/>
        </authorList>
    </citation>
    <scope>NUCLEOTIDE SEQUENCE</scope>
    <source>
        <strain evidence="2">E1425</strain>
    </source>
</reference>
<evidence type="ECO:0000313" key="2">
    <source>
        <dbReference type="EMBL" id="GJJ70314.1"/>
    </source>
</evidence>
<feature type="compositionally biased region" description="Low complexity" evidence="1">
    <location>
        <begin position="39"/>
        <end position="62"/>
    </location>
</feature>
<sequence>MASTLRTVSMALPRVSMARIPIVAFVNTHVPHANSAHPSGYSSMSKKSSATSTNSSSPTWSKAAKKAAEKLENNAKSMSGKQDHLREVKQYDNPEDEVMMNLGLAMSCNNQHQDPHGDRQQHHNQSGGKGSVAAHHPSHPHHSKVTPSEPGAFSEGTTFEETLVSQVQADVLHPSARNKEHEQELVSTFCQQLKNERASNMSQHASDAIRMVESHSVLKRDNAPVHTLNDEDFSSKSATSSRTHKGK</sequence>
<protein>
    <submittedName>
        <fullName evidence="2">Uncharacterized protein</fullName>
    </submittedName>
</protein>
<accession>A0A9P3LTW4</accession>
<keyword evidence="3" id="KW-1185">Reference proteome</keyword>